<evidence type="ECO:0000256" key="1">
    <source>
        <dbReference type="SAM" id="MobiDB-lite"/>
    </source>
</evidence>
<gene>
    <name evidence="3" type="ORF">H9758_12905</name>
</gene>
<sequence length="356" mass="39778">MNPGTFYLYEYENCKRRRNVGFIKVTRHYQSCILQIQAKGVPVRAGSTLGLYAFFCEQNRMNSAQIADLTSCGRNISIRLPVSEIHFPERRSLQQIDGFFLRLPEDNRDLFWMASSFFFDVKPDMIQFPSPKAESTPPEETSPESQPDADRQPTKNTPDNAPEPSKLQSELPELQAPLSEAESEPTAASTPVSQEESASVPPKSLEPVPQEESMPASQEEPALESAEAKDLPQAKKISRSDLTLLPRKFWPLANNSFLLHGYHNFNHLALIEEGGRKWLGVPGIYDTREARAADLFGFPRFTRAYVSVLELTDEERNDTADFGHWCRCVGTCSPDGTPPASSGNSQASPAPDIRLK</sequence>
<feature type="region of interest" description="Disordered" evidence="1">
    <location>
        <begin position="335"/>
        <end position="356"/>
    </location>
</feature>
<feature type="compositionally biased region" description="Low complexity" evidence="1">
    <location>
        <begin position="129"/>
        <end position="146"/>
    </location>
</feature>
<dbReference type="InterPro" id="IPR046131">
    <property type="entry name" value="DUF6128"/>
</dbReference>
<name>A0A9D2NN41_9FIRM</name>
<comment type="caution">
    <text evidence="3">The sequence shown here is derived from an EMBL/GenBank/DDBJ whole genome shotgun (WGS) entry which is preliminary data.</text>
</comment>
<dbReference type="Pfam" id="PF19623">
    <property type="entry name" value="DUF6128"/>
    <property type="match status" value="1"/>
</dbReference>
<proteinExistence type="predicted"/>
<feature type="compositionally biased region" description="Polar residues" evidence="1">
    <location>
        <begin position="186"/>
        <end position="197"/>
    </location>
</feature>
<feature type="domain" description="DUF6128" evidence="2">
    <location>
        <begin position="219"/>
        <end position="302"/>
    </location>
</feature>
<dbReference type="Proteomes" id="UP000823890">
    <property type="component" value="Unassembled WGS sequence"/>
</dbReference>
<reference evidence="3" key="1">
    <citation type="journal article" date="2021" name="PeerJ">
        <title>Extensive microbial diversity within the chicken gut microbiome revealed by metagenomics and culture.</title>
        <authorList>
            <person name="Gilroy R."/>
            <person name="Ravi A."/>
            <person name="Getino M."/>
            <person name="Pursley I."/>
            <person name="Horton D.L."/>
            <person name="Alikhan N.F."/>
            <person name="Baker D."/>
            <person name="Gharbi K."/>
            <person name="Hall N."/>
            <person name="Watson M."/>
            <person name="Adriaenssens E.M."/>
            <person name="Foster-Nyarko E."/>
            <person name="Jarju S."/>
            <person name="Secka A."/>
            <person name="Antonio M."/>
            <person name="Oren A."/>
            <person name="Chaudhuri R.R."/>
            <person name="La Ragione R."/>
            <person name="Hildebrand F."/>
            <person name="Pallen M.J."/>
        </authorList>
    </citation>
    <scope>NUCLEOTIDE SEQUENCE</scope>
    <source>
        <strain evidence="3">ChiW19-954</strain>
    </source>
</reference>
<accession>A0A9D2NN41</accession>
<evidence type="ECO:0000313" key="4">
    <source>
        <dbReference type="Proteomes" id="UP000823890"/>
    </source>
</evidence>
<dbReference type="EMBL" id="DWWO01000150">
    <property type="protein sequence ID" value="HJC35466.1"/>
    <property type="molecule type" value="Genomic_DNA"/>
</dbReference>
<organism evidence="3 4">
    <name type="scientific">Candidatus Mediterraneibacter faecipullorum</name>
    <dbReference type="NCBI Taxonomy" id="2838670"/>
    <lineage>
        <taxon>Bacteria</taxon>
        <taxon>Bacillati</taxon>
        <taxon>Bacillota</taxon>
        <taxon>Clostridia</taxon>
        <taxon>Lachnospirales</taxon>
        <taxon>Lachnospiraceae</taxon>
        <taxon>Mediterraneibacter</taxon>
    </lineage>
</organism>
<reference evidence="3" key="2">
    <citation type="submission" date="2021-04" db="EMBL/GenBank/DDBJ databases">
        <authorList>
            <person name="Gilroy R."/>
        </authorList>
    </citation>
    <scope>NUCLEOTIDE SEQUENCE</scope>
    <source>
        <strain evidence="3">ChiW19-954</strain>
    </source>
</reference>
<feature type="region of interest" description="Disordered" evidence="1">
    <location>
        <begin position="128"/>
        <end position="234"/>
    </location>
</feature>
<dbReference type="AlphaFoldDB" id="A0A9D2NN41"/>
<feature type="compositionally biased region" description="Polar residues" evidence="1">
    <location>
        <begin position="339"/>
        <end position="348"/>
    </location>
</feature>
<evidence type="ECO:0000259" key="2">
    <source>
        <dbReference type="Pfam" id="PF19623"/>
    </source>
</evidence>
<evidence type="ECO:0000313" key="3">
    <source>
        <dbReference type="EMBL" id="HJC35466.1"/>
    </source>
</evidence>
<protein>
    <recommendedName>
        <fullName evidence="2">DUF6128 domain-containing protein</fullName>
    </recommendedName>
</protein>